<evidence type="ECO:0000313" key="2">
    <source>
        <dbReference type="EMBL" id="PIC44582.1"/>
    </source>
</evidence>
<dbReference type="InterPro" id="IPR012885">
    <property type="entry name" value="F-box_Sdz-33"/>
</dbReference>
<evidence type="ECO:0000259" key="1">
    <source>
        <dbReference type="PROSITE" id="PS50181"/>
    </source>
</evidence>
<dbReference type="Pfam" id="PF07735">
    <property type="entry name" value="FBA_2"/>
    <property type="match status" value="1"/>
</dbReference>
<organism evidence="2 3">
    <name type="scientific">Caenorhabditis nigoni</name>
    <dbReference type="NCBI Taxonomy" id="1611254"/>
    <lineage>
        <taxon>Eukaryota</taxon>
        <taxon>Metazoa</taxon>
        <taxon>Ecdysozoa</taxon>
        <taxon>Nematoda</taxon>
        <taxon>Chromadorea</taxon>
        <taxon>Rhabditida</taxon>
        <taxon>Rhabditina</taxon>
        <taxon>Rhabditomorpha</taxon>
        <taxon>Rhabditoidea</taxon>
        <taxon>Rhabditidae</taxon>
        <taxon>Peloderinae</taxon>
        <taxon>Caenorhabditis</taxon>
    </lineage>
</organism>
<evidence type="ECO:0000313" key="3">
    <source>
        <dbReference type="Proteomes" id="UP000230233"/>
    </source>
</evidence>
<dbReference type="PANTHER" id="PTHR21503">
    <property type="entry name" value="F-BOX-CONTAINING HYPOTHETICAL PROTEIN C.ELEGANS"/>
    <property type="match status" value="1"/>
</dbReference>
<sequence>MNNKDKFRFMNLPIVVIHEVLRTMDPFDILDLSRASKRCLSYAKLKKFPSDHLVIILAKYPHLLIDYEDNCYEFFVTDEKEKEGKRETDNGDLDGVRYETVFVYSENVMEDFHDLYTYAISVMNKKIKCVSFYLNQIEGGIEESVEWAKQRFPKVERIHIHGPNVPQKDVQYVLDNITPTFRLRIFAETNEKLPLKIEGTFEQLRIANGPWITVDHAMHFNYPCVTLSGTNITNQELNMILKDWIDMKCHLNTKQLEINLTDRENFLDTVLENIPYEIGTPIIPVDPDHKLVEGGYNIKRIDGLIASIYICEAREGLSMGLKTKN</sequence>
<keyword evidence="3" id="KW-1185">Reference proteome</keyword>
<dbReference type="Pfam" id="PF00646">
    <property type="entry name" value="F-box"/>
    <property type="match status" value="1"/>
</dbReference>
<gene>
    <name evidence="2" type="primary">Cnig_chr_II.g4903</name>
    <name evidence="2" type="ORF">B9Z55_004903</name>
</gene>
<feature type="domain" description="F-box" evidence="1">
    <location>
        <begin position="6"/>
        <end position="38"/>
    </location>
</feature>
<dbReference type="Proteomes" id="UP000230233">
    <property type="component" value="Chromosome II"/>
</dbReference>
<dbReference type="OrthoDB" id="5842403at2759"/>
<dbReference type="PANTHER" id="PTHR21503:SF8">
    <property type="entry name" value="F-BOX ASSOCIATED DOMAIN-CONTAINING PROTEIN-RELATED"/>
    <property type="match status" value="1"/>
</dbReference>
<protein>
    <recommendedName>
        <fullName evidence="1">F-box domain-containing protein</fullName>
    </recommendedName>
</protein>
<dbReference type="PROSITE" id="PS50181">
    <property type="entry name" value="FBOX"/>
    <property type="match status" value="1"/>
</dbReference>
<name>A0A2G5UYI3_9PELO</name>
<proteinExistence type="predicted"/>
<dbReference type="AlphaFoldDB" id="A0A2G5UYI3"/>
<comment type="caution">
    <text evidence="2">The sequence shown here is derived from an EMBL/GenBank/DDBJ whole genome shotgun (WGS) entry which is preliminary data.</text>
</comment>
<reference evidence="3" key="1">
    <citation type="submission" date="2017-10" db="EMBL/GenBank/DDBJ databases">
        <title>Rapid genome shrinkage in a self-fertile nematode reveals novel sperm competition proteins.</title>
        <authorList>
            <person name="Yin D."/>
            <person name="Schwarz E.M."/>
            <person name="Thomas C.G."/>
            <person name="Felde R.L."/>
            <person name="Korf I.F."/>
            <person name="Cutter A.D."/>
            <person name="Schartner C.M."/>
            <person name="Ralston E.J."/>
            <person name="Meyer B.J."/>
            <person name="Haag E.S."/>
        </authorList>
    </citation>
    <scope>NUCLEOTIDE SEQUENCE [LARGE SCALE GENOMIC DNA]</scope>
    <source>
        <strain evidence="3">JU1422</strain>
    </source>
</reference>
<dbReference type="EMBL" id="PDUG01000002">
    <property type="protein sequence ID" value="PIC44582.1"/>
    <property type="molecule type" value="Genomic_DNA"/>
</dbReference>
<dbReference type="InterPro" id="IPR001810">
    <property type="entry name" value="F-box_dom"/>
</dbReference>
<accession>A0A2G5UYI3</accession>